<protein>
    <submittedName>
        <fullName evidence="2">Uncharacterized protein</fullName>
    </submittedName>
</protein>
<dbReference type="EMBL" id="SLVV01000006">
    <property type="protein sequence ID" value="TCN24989.1"/>
    <property type="molecule type" value="Genomic_DNA"/>
</dbReference>
<organism evidence="2 3">
    <name type="scientific">Mesobacillus foraminis</name>
    <dbReference type="NCBI Taxonomy" id="279826"/>
    <lineage>
        <taxon>Bacteria</taxon>
        <taxon>Bacillati</taxon>
        <taxon>Bacillota</taxon>
        <taxon>Bacilli</taxon>
        <taxon>Bacillales</taxon>
        <taxon>Bacillaceae</taxon>
        <taxon>Mesobacillus</taxon>
    </lineage>
</organism>
<feature type="transmembrane region" description="Helical" evidence="1">
    <location>
        <begin position="63"/>
        <end position="82"/>
    </location>
</feature>
<keyword evidence="1" id="KW-1133">Transmembrane helix</keyword>
<proteinExistence type="predicted"/>
<keyword evidence="3" id="KW-1185">Reference proteome</keyword>
<evidence type="ECO:0000313" key="3">
    <source>
        <dbReference type="Proteomes" id="UP000295689"/>
    </source>
</evidence>
<evidence type="ECO:0000313" key="2">
    <source>
        <dbReference type="EMBL" id="TCN24989.1"/>
    </source>
</evidence>
<feature type="transmembrane region" description="Helical" evidence="1">
    <location>
        <begin position="126"/>
        <end position="144"/>
    </location>
</feature>
<sequence>MKPNKIYLAMLVAPWLSFPFLGMKTFRRFFPATLFICLVVVGETIVARKKVWWWFYKKLNKNLIGEAPLIAGPFFIGSLWILKFTYGKFLTYMTANLLVDSFFVYVVINWFKQRGYAALVRLQKGQLLMIFLFKAILLYTFQFIKEKRDAASNTQ</sequence>
<evidence type="ECO:0000256" key="1">
    <source>
        <dbReference type="SAM" id="Phobius"/>
    </source>
</evidence>
<keyword evidence="1" id="KW-0812">Transmembrane</keyword>
<comment type="caution">
    <text evidence="2">The sequence shown here is derived from an EMBL/GenBank/DDBJ whole genome shotgun (WGS) entry which is preliminary data.</text>
</comment>
<feature type="transmembrane region" description="Helical" evidence="1">
    <location>
        <begin position="89"/>
        <end position="111"/>
    </location>
</feature>
<keyword evidence="1" id="KW-0472">Membrane</keyword>
<accession>A0A4R2BGA1</accession>
<dbReference type="Proteomes" id="UP000295689">
    <property type="component" value="Unassembled WGS sequence"/>
</dbReference>
<dbReference type="AlphaFoldDB" id="A0A4R2BGA1"/>
<dbReference type="RefSeq" id="WP_132006291.1">
    <property type="nucleotide sequence ID" value="NZ_JABUHM010000004.1"/>
</dbReference>
<name>A0A4R2BGA1_9BACI</name>
<feature type="transmembrane region" description="Helical" evidence="1">
    <location>
        <begin position="29"/>
        <end position="47"/>
    </location>
</feature>
<reference evidence="2 3" key="1">
    <citation type="journal article" date="2015" name="Stand. Genomic Sci.">
        <title>Genomic Encyclopedia of Bacterial and Archaeal Type Strains, Phase III: the genomes of soil and plant-associated and newly described type strains.</title>
        <authorList>
            <person name="Whitman W.B."/>
            <person name="Woyke T."/>
            <person name="Klenk H.P."/>
            <person name="Zhou Y."/>
            <person name="Lilburn T.G."/>
            <person name="Beck B.J."/>
            <person name="De Vos P."/>
            <person name="Vandamme P."/>
            <person name="Eisen J.A."/>
            <person name="Garrity G."/>
            <person name="Hugenholtz P."/>
            <person name="Kyrpides N.C."/>
        </authorList>
    </citation>
    <scope>NUCLEOTIDE SEQUENCE [LARGE SCALE GENOMIC DNA]</scope>
    <source>
        <strain evidence="2 3">CV53</strain>
    </source>
</reference>
<gene>
    <name evidence="2" type="ORF">EV146_106191</name>
</gene>